<evidence type="ECO:0000313" key="2">
    <source>
        <dbReference type="EMBL" id="TWR25725.1"/>
    </source>
</evidence>
<proteinExistence type="predicted"/>
<comment type="caution">
    <text evidence="2">The sequence shown here is derived from an EMBL/GenBank/DDBJ whole genome shotgun (WGS) entry which is preliminary data.</text>
</comment>
<dbReference type="AlphaFoldDB" id="A0A563U318"/>
<evidence type="ECO:0000256" key="1">
    <source>
        <dbReference type="SAM" id="MobiDB-lite"/>
    </source>
</evidence>
<sequence length="86" mass="9591">MTNKYILKPGLHQFIPGSAAKHCNGSLSDEEASWYLKRYPHIANLFVMFPSLTTEQNSSQSATKKRRNRITKLVAKSSLPGGKAEI</sequence>
<dbReference type="OrthoDB" id="799868at2"/>
<dbReference type="RefSeq" id="WP_146382882.1">
    <property type="nucleotide sequence ID" value="NZ_VOEJ01000008.1"/>
</dbReference>
<dbReference type="EMBL" id="VOEJ01000008">
    <property type="protein sequence ID" value="TWR25725.1"/>
    <property type="molecule type" value="Genomic_DNA"/>
</dbReference>
<gene>
    <name evidence="2" type="ORF">FPZ43_15680</name>
</gene>
<protein>
    <submittedName>
        <fullName evidence="2">Uncharacterized protein</fullName>
    </submittedName>
</protein>
<organism evidence="2 3">
    <name type="scientific">Mucilaginibacter pallidiroseus</name>
    <dbReference type="NCBI Taxonomy" id="2599295"/>
    <lineage>
        <taxon>Bacteria</taxon>
        <taxon>Pseudomonadati</taxon>
        <taxon>Bacteroidota</taxon>
        <taxon>Sphingobacteriia</taxon>
        <taxon>Sphingobacteriales</taxon>
        <taxon>Sphingobacteriaceae</taxon>
        <taxon>Mucilaginibacter</taxon>
    </lineage>
</organism>
<keyword evidence="3" id="KW-1185">Reference proteome</keyword>
<feature type="region of interest" description="Disordered" evidence="1">
    <location>
        <begin position="54"/>
        <end position="86"/>
    </location>
</feature>
<reference evidence="2 3" key="1">
    <citation type="submission" date="2019-07" db="EMBL/GenBank/DDBJ databases">
        <authorList>
            <person name="Kim J."/>
        </authorList>
    </citation>
    <scope>NUCLEOTIDE SEQUENCE [LARGE SCALE GENOMIC DNA]</scope>
    <source>
        <strain evidence="3">dk17</strain>
    </source>
</reference>
<dbReference type="Proteomes" id="UP000320042">
    <property type="component" value="Unassembled WGS sequence"/>
</dbReference>
<accession>A0A563U318</accession>
<name>A0A563U318_9SPHI</name>
<evidence type="ECO:0000313" key="3">
    <source>
        <dbReference type="Proteomes" id="UP000320042"/>
    </source>
</evidence>